<dbReference type="Proteomes" id="UP000014680">
    <property type="component" value="Unassembled WGS sequence"/>
</dbReference>
<name>A0A0A1UFZ2_ENTIV</name>
<proteinExistence type="predicted"/>
<evidence type="ECO:0000313" key="3">
    <source>
        <dbReference type="Proteomes" id="UP000014680"/>
    </source>
</evidence>
<reference evidence="2 3" key="1">
    <citation type="submission" date="2012-10" db="EMBL/GenBank/DDBJ databases">
        <authorList>
            <person name="Zafar N."/>
            <person name="Inman J."/>
            <person name="Hall N."/>
            <person name="Lorenzi H."/>
            <person name="Caler E."/>
        </authorList>
    </citation>
    <scope>NUCLEOTIDE SEQUENCE [LARGE SCALE GENOMIC DNA]</scope>
    <source>
        <strain evidence="2 3">IP1</strain>
    </source>
</reference>
<dbReference type="KEGG" id="eiv:EIN_379310"/>
<keyword evidence="3" id="KW-1185">Reference proteome</keyword>
<evidence type="ECO:0000313" key="2">
    <source>
        <dbReference type="EMBL" id="ELP92064.1"/>
    </source>
</evidence>
<feature type="compositionally biased region" description="Basic and acidic residues" evidence="1">
    <location>
        <begin position="245"/>
        <end position="265"/>
    </location>
</feature>
<feature type="region of interest" description="Disordered" evidence="1">
    <location>
        <begin position="224"/>
        <end position="277"/>
    </location>
</feature>
<dbReference type="RefSeq" id="XP_004258835.1">
    <property type="nucleotide sequence ID" value="XM_004258787.1"/>
</dbReference>
<dbReference type="OMA" id="ACKTEKC"/>
<dbReference type="AlphaFoldDB" id="A0A0A1UFZ2"/>
<evidence type="ECO:0000256" key="1">
    <source>
        <dbReference type="SAM" id="MobiDB-lite"/>
    </source>
</evidence>
<dbReference type="EMBL" id="KB206395">
    <property type="protein sequence ID" value="ELP92064.1"/>
    <property type="molecule type" value="Genomic_DNA"/>
</dbReference>
<feature type="compositionally biased region" description="Basic and acidic residues" evidence="1">
    <location>
        <begin position="226"/>
        <end position="236"/>
    </location>
</feature>
<gene>
    <name evidence="2" type="ORF">EIN_379310</name>
</gene>
<dbReference type="GeneID" id="14891065"/>
<protein>
    <submittedName>
        <fullName evidence="2">Uncharacterized protein</fullName>
    </submittedName>
</protein>
<sequence>MFGSDAHFVIHRPSSTEVDEKNISLLGNIFGNKDTMLHHPEPTSPGIPIGKREDSTMDLSFDDDDVKPIDVKAQSPMIVLNKSKGVVMEGGVAYKGDKEEIRKFKKSIPWNQPEKVDFVKQFKDNQSEEDYTFSLEEKEESKACKTEKCTTNTNLQKEEIVGCEIDADLKEVIDSEKQLYLQASVIYKKMSEDITKGDITLTDEEKDVLKRAYILLKTDDGDVNSEEMKEIIKETEGENEAEPVESEHTSDDDWGEKKDPSDVKKTSRVTSIQTSLD</sequence>
<organism evidence="2 3">
    <name type="scientific">Entamoeba invadens IP1</name>
    <dbReference type="NCBI Taxonomy" id="370355"/>
    <lineage>
        <taxon>Eukaryota</taxon>
        <taxon>Amoebozoa</taxon>
        <taxon>Evosea</taxon>
        <taxon>Archamoebae</taxon>
        <taxon>Mastigamoebida</taxon>
        <taxon>Entamoebidae</taxon>
        <taxon>Entamoeba</taxon>
    </lineage>
</organism>
<accession>A0A0A1UFZ2</accession>
<dbReference type="VEuPathDB" id="AmoebaDB:EIN_379310"/>
<feature type="compositionally biased region" description="Polar residues" evidence="1">
    <location>
        <begin position="268"/>
        <end position="277"/>
    </location>
</feature>